<feature type="region of interest" description="Disordered" evidence="1">
    <location>
        <begin position="285"/>
        <end position="304"/>
    </location>
</feature>
<feature type="signal peptide" evidence="2">
    <location>
        <begin position="1"/>
        <end position="25"/>
    </location>
</feature>
<proteinExistence type="predicted"/>
<dbReference type="SUPFAM" id="SSF89392">
    <property type="entry name" value="Prokaryotic lipoproteins and lipoprotein localization factors"/>
    <property type="match status" value="1"/>
</dbReference>
<protein>
    <recommendedName>
        <fullName evidence="4">Lipoprotein</fullName>
    </recommendedName>
</protein>
<evidence type="ECO:0000256" key="1">
    <source>
        <dbReference type="SAM" id="MobiDB-lite"/>
    </source>
</evidence>
<dbReference type="Gene3D" id="2.50.20.20">
    <property type="match status" value="1"/>
</dbReference>
<organism evidence="3">
    <name type="scientific">Streptomyces sp. NBC_00049</name>
    <dbReference type="NCBI Taxonomy" id="2903617"/>
    <lineage>
        <taxon>Bacteria</taxon>
        <taxon>Bacillati</taxon>
        <taxon>Actinomycetota</taxon>
        <taxon>Actinomycetes</taxon>
        <taxon>Kitasatosporales</taxon>
        <taxon>Streptomycetaceae</taxon>
        <taxon>Streptomyces</taxon>
    </lineage>
</organism>
<accession>A0AAU2JSJ5</accession>
<name>A0AAU2JSJ5_9ACTN</name>
<reference evidence="3" key="1">
    <citation type="submission" date="2022-10" db="EMBL/GenBank/DDBJ databases">
        <title>The complete genomes of actinobacterial strains from the NBC collection.</title>
        <authorList>
            <person name="Joergensen T.S."/>
            <person name="Alvarez Arevalo M."/>
            <person name="Sterndorff E.B."/>
            <person name="Faurdal D."/>
            <person name="Vuksanovic O."/>
            <person name="Mourched A.-S."/>
            <person name="Charusanti P."/>
            <person name="Shaw S."/>
            <person name="Blin K."/>
            <person name="Weber T."/>
        </authorList>
    </citation>
    <scope>NUCLEOTIDE SEQUENCE</scope>
    <source>
        <strain evidence="3">NBC_00049</strain>
    </source>
</reference>
<evidence type="ECO:0000313" key="3">
    <source>
        <dbReference type="EMBL" id="WTU75478.1"/>
    </source>
</evidence>
<evidence type="ECO:0008006" key="4">
    <source>
        <dbReference type="Google" id="ProtNLM"/>
    </source>
</evidence>
<dbReference type="EMBL" id="CP108264">
    <property type="protein sequence ID" value="WTU75478.1"/>
    <property type="molecule type" value="Genomic_DNA"/>
</dbReference>
<dbReference type="InterPro" id="IPR029046">
    <property type="entry name" value="LolA/LolB/LppX"/>
</dbReference>
<feature type="chain" id="PRO_5043648230" description="Lipoprotein" evidence="2">
    <location>
        <begin position="26"/>
        <end position="304"/>
    </location>
</feature>
<sequence>MNKTVLTRAGLAVTGAALLVGGLTACGGDKPGAGDARADGGKPAAAEAQTPADAVKASYAKTVAAKFAKADITTVGADGKTSSQTGTKGWYPSSHDVTIKDEKHASTRSVMTGDVIYTGTDQPVQGKTWMRMNLAKDGKPGVRLNEDPAEYLAMLLGQTKLALVGDEKTDGVDARHYKAALTGADLLAADESTKVMEEKNRQYLHESVKHITAFEVDLWIGKDGYPVRVDSVSTDADGAAKTTAKFSEFGAAAPVQVPPADQVVDFDDLMKGVDDKLKETDEKLKEADQTLRDAGLGGLGGSGS</sequence>
<evidence type="ECO:0000256" key="2">
    <source>
        <dbReference type="SAM" id="SignalP"/>
    </source>
</evidence>
<gene>
    <name evidence="3" type="ORF">OG327_20335</name>
</gene>
<dbReference type="PROSITE" id="PS51257">
    <property type="entry name" value="PROKAR_LIPOPROTEIN"/>
    <property type="match status" value="1"/>
</dbReference>
<dbReference type="AlphaFoldDB" id="A0AAU2JSJ5"/>
<keyword evidence="2" id="KW-0732">Signal</keyword>
<feature type="compositionally biased region" description="Gly residues" evidence="1">
    <location>
        <begin position="295"/>
        <end position="304"/>
    </location>
</feature>